<keyword evidence="2" id="KW-1185">Reference proteome</keyword>
<gene>
    <name evidence="1" type="ORF">NQ176_g7639</name>
</gene>
<name>A0ACC1MY02_9HYPO</name>
<proteinExistence type="predicted"/>
<reference evidence="1" key="1">
    <citation type="submission" date="2022-08" db="EMBL/GenBank/DDBJ databases">
        <title>Genome Sequence of Lecanicillium fungicola.</title>
        <authorList>
            <person name="Buettner E."/>
        </authorList>
    </citation>
    <scope>NUCLEOTIDE SEQUENCE</scope>
    <source>
        <strain evidence="1">Babe33</strain>
    </source>
</reference>
<comment type="caution">
    <text evidence="1">The sequence shown here is derived from an EMBL/GenBank/DDBJ whole genome shotgun (WGS) entry which is preliminary data.</text>
</comment>
<dbReference type="Proteomes" id="UP001143910">
    <property type="component" value="Unassembled WGS sequence"/>
</dbReference>
<evidence type="ECO:0000313" key="2">
    <source>
        <dbReference type="Proteomes" id="UP001143910"/>
    </source>
</evidence>
<sequence>MPKGKWIDKKNAQHFTLVHRPQNDPLIYDEDAPSMVLNPTQGSKNTGKGKNLDDLASELGSEAQQIRSNEGEAANYGVYYDDSEYDYMQHLRDINTGAGDVVFVEAKPAGGNAGKGKQKQSLEDALQQMDLQHKAEDVLGPEMLPSRDLPRMSYEAQQDVPDAIAGFQPDMDPRLREVLEALDDDAYVDDDDVDLFDQLARDGREVDEYEFADFDDDEGWESDDTAKPNKEYNDDEVPKLVNAEGEEPEEGPSQDWLQDFNKFKKEQKSGGPKAPGAAARSELQSNWTTTTNGGRTKKRKGALTVASGFSMTSSSLVRTEQLSFLDARFDKLEEKYNEDFDDMGSVSAISTASSVTGPLRSDFDGIMDEFLGSYGGKPGKRTSKKSKNQTGLEQLEEIRRELGPARIKGRRPLFHDVVTDATFGISSPCAGDCIGECDAGCIVGQMFSPFAPSTQSSTVAANNPFAPKARTNPFLPSEDTAPSAFGAKPAVGNPFAQDTSTSGTLNGAPNPFAPTATATPAGISNEDKETSKASWTKQSNDKPNPFGTAQPIKHQNFGQDDGQPSNAPFGTQSNGAPNPFAPTKSVTTSVFGKPDNQPSKTPWGKQPNGTKPTFGQPDDQGSAFAQPIGKVKSAAAQAFQPKPLTTDELPNSADPHARKVYEQLRKDGIRPPAWPSQPGAPNHKSQMAKFREQYEEYRKKVRASLTRAGLIDDPTKRRTLQDAIEFRGICEDMCPEYEKITRITEHDIPSPEKDPQSTFASTTRMVKKLARSAAGQEAPLPMDVLSVPTLRRTLNYLVDDLLRDDENLPTVHGYLWDRTRAIRRDFSFFSSLTTQEIKIQASVLEDIARFHVTALHLLSQSGKAPEDFVEQQELEQLGKALLTLRDIYDDCNAQGSPCENEAEFRAYYLLFHANDPNIIETVQRQWRPSLWRDSDTIRTAVSLVEALHNTSDFHGPLQDGPSLAASGAHTVYFRIVEDPKVSYTMACFAECHFPQLRRSILRNVTRALARPKDASQDVSASDLNKFLRFDTIEQAIEFSELHDVEFQPNPMNPKDRNLSFAVLHSRAQLPHHRLQHQFSQRFVESKRGSHSLPKIIHNTVFADSMTPSQKKTSLMNEGSLFVQQPAEAASHMPAPPQKSSFGGLGQQMANGPTTGNAVTKAPFAPAPQVTKPSFFPTTTTATHTAQPAASVFAAKSATEAPASVPGFGGIQQPNKPFAGNLTTETAKPSSGNATESSLFKTASGATGTPMGGQATPSAPAQTSLLSKTGTTATAFGFTPLSAGQSSQAALSTTPQQSLPTFSGFPAQPQIGKPPEPPKSSTPPGSPVRPSPSTQAPTLVPPTKPTLPTSTSGPTSTPSVFPPTSKPASLLGDVEKQSPAAAPLPVAPPAALPKPQQPKRDRLLDFTKWFVEGDEGLMVEFQQHYLEGLVMPIFVDWHQKAEEKRIREEEARDNATADKFRHRCLSLRYFYRWKTNAREKRLKFLRRSGREQLKNFYRAQQTASRIPQATPKPKPEVAAIPRPNREQALMESLRQSQAKRRYAPPPTSASSLDINKARDSAAAIGRHFNLPMSQSETSSPSRSRSSSMSKGGSKTRALREELLGKSTGRFRRSLPSIASSEESSPESVRSSKVSERWRLKAMGIVQLPDGTAVPESLMNDRRFNAFSRSQRASSITSAHSRRPSISSIPPPPAFSPTNYGTSSGILEDGTSHKRKRTSEDSIGLMGPEDDGPSSINSHKRVMSDAENLVKELRALREEMEEGTMWFKSQNDRLHNQIASRRGTPMDESI</sequence>
<evidence type="ECO:0000313" key="1">
    <source>
        <dbReference type="EMBL" id="KAJ2971537.1"/>
    </source>
</evidence>
<protein>
    <submittedName>
        <fullName evidence="1">Uncharacterized protein</fullName>
    </submittedName>
</protein>
<organism evidence="1 2">
    <name type="scientific">Zarea fungicola</name>
    <dbReference type="NCBI Taxonomy" id="93591"/>
    <lineage>
        <taxon>Eukaryota</taxon>
        <taxon>Fungi</taxon>
        <taxon>Dikarya</taxon>
        <taxon>Ascomycota</taxon>
        <taxon>Pezizomycotina</taxon>
        <taxon>Sordariomycetes</taxon>
        <taxon>Hypocreomycetidae</taxon>
        <taxon>Hypocreales</taxon>
        <taxon>Cordycipitaceae</taxon>
        <taxon>Zarea</taxon>
    </lineage>
</organism>
<dbReference type="EMBL" id="JANJQO010001323">
    <property type="protein sequence ID" value="KAJ2971537.1"/>
    <property type="molecule type" value="Genomic_DNA"/>
</dbReference>
<accession>A0ACC1MY02</accession>